<dbReference type="PANTHER" id="PTHR35273:SF2">
    <property type="entry name" value="ALPHA-GALACTOSIDASE"/>
    <property type="match status" value="1"/>
</dbReference>
<feature type="domain" description="Glycoside-hydrolase family GH114 TIM-barrel" evidence="5">
    <location>
        <begin position="94"/>
        <end position="331"/>
    </location>
</feature>
<feature type="transmembrane region" description="Helical" evidence="4">
    <location>
        <begin position="26"/>
        <end position="47"/>
    </location>
</feature>
<sequence length="346" mass="37762">MLGKANEHVAAMEKPPPKSWSLRRKLIVTVVAIVAVVALAVGLGVGLTRGGGSDDDGGDDDQNSGGGGGGDDTDGVPEDGPDRDETWKPKVGDSWQIILKYPLDLQSTDDINPDVAVYDLDLYDNDKETFRMLQDAGKKVICYFSAGSWENWRDDKDDWDEADLGDELDGWPDERWANVSSPGVRDIIKGRIELAWRKGCDAIDPDNVDGYNNENGLGLTADDAVDFMRFMAEEAQSHKMAIGLKNAGEIIPDVIDFIDFSVNEQCVEYAECDTFADFVDADKPVFNIEYPSGAPDKVTAKVSGEICSTEGDATGSEGFSKVIKKMILDGWVEYCDGKTYTSKVQD</sequence>
<evidence type="ECO:0000256" key="4">
    <source>
        <dbReference type="SAM" id="Phobius"/>
    </source>
</evidence>
<name>A0A9P9XXF7_9HYPO</name>
<feature type="region of interest" description="Disordered" evidence="3">
    <location>
        <begin position="49"/>
        <end position="89"/>
    </location>
</feature>
<reference evidence="6" key="2">
    <citation type="submission" date="2022-07" db="EMBL/GenBank/DDBJ databases">
        <authorList>
            <person name="Goncalves M.F.M."/>
            <person name="Hilario S."/>
            <person name="Van De Peer Y."/>
            <person name="Esteves A.C."/>
            <person name="Alves A."/>
        </authorList>
    </citation>
    <scope>NUCLEOTIDE SEQUENCE</scope>
    <source>
        <strain evidence="6">MUM 19.33</strain>
    </source>
</reference>
<dbReference type="InterPro" id="IPR004352">
    <property type="entry name" value="GH114_TIM-barrel"/>
</dbReference>
<keyword evidence="4" id="KW-0472">Membrane</keyword>
<dbReference type="PANTHER" id="PTHR35273">
    <property type="entry name" value="ALPHA-1,4 POLYGALACTOSAMINIDASE, PUTATIVE (AFU_ORTHOLOGUE AFUA_3G07890)-RELATED"/>
    <property type="match status" value="1"/>
</dbReference>
<dbReference type="SUPFAM" id="SSF51445">
    <property type="entry name" value="(Trans)glycosidases"/>
    <property type="match status" value="1"/>
</dbReference>
<dbReference type="EC" id="3.2.1.22" evidence="2"/>
<feature type="compositionally biased region" description="Acidic residues" evidence="3">
    <location>
        <begin position="53"/>
        <end position="62"/>
    </location>
</feature>
<reference evidence="6" key="1">
    <citation type="journal article" date="2021" name="J Fungi (Basel)">
        <title>Genomic and Metabolomic Analyses of the Marine Fungus Emericellopsis cladophorae: Insights into Saltwater Adaptability Mechanisms and Its Biosynthetic Potential.</title>
        <authorList>
            <person name="Goncalves M.F.M."/>
            <person name="Hilario S."/>
            <person name="Van de Peer Y."/>
            <person name="Esteves A.C."/>
            <person name="Alves A."/>
        </authorList>
    </citation>
    <scope>NUCLEOTIDE SEQUENCE</scope>
    <source>
        <strain evidence="6">MUM 19.33</strain>
    </source>
</reference>
<evidence type="ECO:0000256" key="2">
    <source>
        <dbReference type="ARBA" id="ARBA00012755"/>
    </source>
</evidence>
<dbReference type="InterPro" id="IPR013785">
    <property type="entry name" value="Aldolase_TIM"/>
</dbReference>
<evidence type="ECO:0000259" key="5">
    <source>
        <dbReference type="Pfam" id="PF03537"/>
    </source>
</evidence>
<evidence type="ECO:0000256" key="1">
    <source>
        <dbReference type="ARBA" id="ARBA00001255"/>
    </source>
</evidence>
<comment type="caution">
    <text evidence="6">The sequence shown here is derived from an EMBL/GenBank/DDBJ whole genome shotgun (WGS) entry which is preliminary data.</text>
</comment>
<keyword evidence="7" id="KW-1185">Reference proteome</keyword>
<dbReference type="Gene3D" id="3.20.20.70">
    <property type="entry name" value="Aldolase class I"/>
    <property type="match status" value="1"/>
</dbReference>
<comment type="catalytic activity">
    <reaction evidence="1">
        <text>Hydrolysis of terminal, non-reducing alpha-D-galactose residues in alpha-D-galactosides, including galactose oligosaccharides, galactomannans and galactolipids.</text>
        <dbReference type="EC" id="3.2.1.22"/>
    </reaction>
</comment>
<accession>A0A9P9XXF7</accession>
<keyword evidence="4" id="KW-1133">Transmembrane helix</keyword>
<gene>
    <name evidence="6" type="ORF">J7T54_001917</name>
</gene>
<dbReference type="Pfam" id="PF03537">
    <property type="entry name" value="Glyco_hydro_114"/>
    <property type="match status" value="1"/>
</dbReference>
<dbReference type="GO" id="GO:0004557">
    <property type="term" value="F:alpha-galactosidase activity"/>
    <property type="evidence" value="ECO:0007669"/>
    <property type="project" value="UniProtKB-EC"/>
</dbReference>
<dbReference type="Proteomes" id="UP001055219">
    <property type="component" value="Unassembled WGS sequence"/>
</dbReference>
<keyword evidence="4" id="KW-0812">Transmembrane</keyword>
<proteinExistence type="predicted"/>
<dbReference type="RefSeq" id="XP_051360356.1">
    <property type="nucleotide sequence ID" value="XM_051508615.1"/>
</dbReference>
<evidence type="ECO:0000313" key="6">
    <source>
        <dbReference type="EMBL" id="KAI6779500.1"/>
    </source>
</evidence>
<evidence type="ECO:0000256" key="3">
    <source>
        <dbReference type="SAM" id="MobiDB-lite"/>
    </source>
</evidence>
<dbReference type="EMBL" id="JAGIXG020000046">
    <property type="protein sequence ID" value="KAI6779500.1"/>
    <property type="molecule type" value="Genomic_DNA"/>
</dbReference>
<dbReference type="OrthoDB" id="2108802at2759"/>
<protein>
    <recommendedName>
        <fullName evidence="2">alpha-galactosidase</fullName>
        <ecNumber evidence="2">3.2.1.22</ecNumber>
    </recommendedName>
</protein>
<evidence type="ECO:0000313" key="7">
    <source>
        <dbReference type="Proteomes" id="UP001055219"/>
    </source>
</evidence>
<dbReference type="GeneID" id="75828433"/>
<organism evidence="6 7">
    <name type="scientific">Emericellopsis cladophorae</name>
    <dbReference type="NCBI Taxonomy" id="2686198"/>
    <lineage>
        <taxon>Eukaryota</taxon>
        <taxon>Fungi</taxon>
        <taxon>Dikarya</taxon>
        <taxon>Ascomycota</taxon>
        <taxon>Pezizomycotina</taxon>
        <taxon>Sordariomycetes</taxon>
        <taxon>Hypocreomycetidae</taxon>
        <taxon>Hypocreales</taxon>
        <taxon>Bionectriaceae</taxon>
        <taxon>Emericellopsis</taxon>
    </lineage>
</organism>
<dbReference type="AlphaFoldDB" id="A0A9P9XXF7"/>
<dbReference type="InterPro" id="IPR017853">
    <property type="entry name" value="GH"/>
</dbReference>
<feature type="compositionally biased region" description="Acidic residues" evidence="3">
    <location>
        <begin position="71"/>
        <end position="82"/>
    </location>
</feature>